<dbReference type="OrthoDB" id="5511497at2"/>
<keyword evidence="2" id="KW-1185">Reference proteome</keyword>
<accession>A0A4V5PN33</accession>
<dbReference type="PROSITE" id="PS51257">
    <property type="entry name" value="PROKAR_LIPOPROTEIN"/>
    <property type="match status" value="1"/>
</dbReference>
<organism evidence="1 2">
    <name type="scientific">Polyangium fumosum</name>
    <dbReference type="NCBI Taxonomy" id="889272"/>
    <lineage>
        <taxon>Bacteria</taxon>
        <taxon>Pseudomonadati</taxon>
        <taxon>Myxococcota</taxon>
        <taxon>Polyangia</taxon>
        <taxon>Polyangiales</taxon>
        <taxon>Polyangiaceae</taxon>
        <taxon>Polyangium</taxon>
    </lineage>
</organism>
<dbReference type="EMBL" id="SSMQ01000011">
    <property type="protein sequence ID" value="TKD09236.1"/>
    <property type="molecule type" value="Genomic_DNA"/>
</dbReference>
<dbReference type="RefSeq" id="WP_136929346.1">
    <property type="nucleotide sequence ID" value="NZ_SSMQ01000011.1"/>
</dbReference>
<evidence type="ECO:0008006" key="3">
    <source>
        <dbReference type="Google" id="ProtNLM"/>
    </source>
</evidence>
<reference evidence="1 2" key="1">
    <citation type="submission" date="2019-04" db="EMBL/GenBank/DDBJ databases">
        <authorList>
            <person name="Li Y."/>
            <person name="Wang J."/>
        </authorList>
    </citation>
    <scope>NUCLEOTIDE SEQUENCE [LARGE SCALE GENOMIC DNA]</scope>
    <source>
        <strain evidence="1 2">DSM 14668</strain>
    </source>
</reference>
<protein>
    <recommendedName>
        <fullName evidence="3">Lipoprotein</fullName>
    </recommendedName>
</protein>
<evidence type="ECO:0000313" key="1">
    <source>
        <dbReference type="EMBL" id="TKD09236.1"/>
    </source>
</evidence>
<dbReference type="AlphaFoldDB" id="A0A4V5PN33"/>
<proteinExistence type="predicted"/>
<comment type="caution">
    <text evidence="1">The sequence shown here is derived from an EMBL/GenBank/DDBJ whole genome shotgun (WGS) entry which is preliminary data.</text>
</comment>
<sequence length="149" mass="15517">MSRARFVFAGALGVVLAGCVNEETRLYEIELDGKVAVPDGAPSAGAVHLAFHVAKTFGEGDLEHPLGVFETRTVAGVGPVRETVLYPLDEGEGLVVYGWLDSDGDGVHCAPGQTEEPAGLVKVAGFPAHALSFSLTLRAPCVGPESLYP</sequence>
<evidence type="ECO:0000313" key="2">
    <source>
        <dbReference type="Proteomes" id="UP000309215"/>
    </source>
</evidence>
<dbReference type="Proteomes" id="UP000309215">
    <property type="component" value="Unassembled WGS sequence"/>
</dbReference>
<gene>
    <name evidence="1" type="ORF">E8A74_13265</name>
</gene>
<name>A0A4V5PN33_9BACT</name>